<dbReference type="EMBL" id="JAEVLS010000003">
    <property type="protein sequence ID" value="MBM0106468.1"/>
    <property type="molecule type" value="Genomic_DNA"/>
</dbReference>
<gene>
    <name evidence="2" type="ORF">JM946_17200</name>
</gene>
<keyword evidence="2" id="KW-0378">Hydrolase</keyword>
<dbReference type="InterPro" id="IPR013830">
    <property type="entry name" value="SGNH_hydro"/>
</dbReference>
<dbReference type="Gene3D" id="3.40.50.1110">
    <property type="entry name" value="SGNH hydrolase"/>
    <property type="match status" value="1"/>
</dbReference>
<dbReference type="GO" id="GO:0016787">
    <property type="term" value="F:hydrolase activity"/>
    <property type="evidence" value="ECO:0007669"/>
    <property type="project" value="UniProtKB-KW"/>
</dbReference>
<organism evidence="2 3">
    <name type="scientific">Steroidobacter gossypii</name>
    <dbReference type="NCBI Taxonomy" id="2805490"/>
    <lineage>
        <taxon>Bacteria</taxon>
        <taxon>Pseudomonadati</taxon>
        <taxon>Pseudomonadota</taxon>
        <taxon>Gammaproteobacteria</taxon>
        <taxon>Steroidobacterales</taxon>
        <taxon>Steroidobacteraceae</taxon>
        <taxon>Steroidobacter</taxon>
    </lineage>
</organism>
<dbReference type="Proteomes" id="UP000661077">
    <property type="component" value="Unassembled WGS sequence"/>
</dbReference>
<evidence type="ECO:0000259" key="1">
    <source>
        <dbReference type="Pfam" id="PF13472"/>
    </source>
</evidence>
<evidence type="ECO:0000313" key="3">
    <source>
        <dbReference type="Proteomes" id="UP000661077"/>
    </source>
</evidence>
<feature type="domain" description="SGNH hydrolase-type esterase" evidence="1">
    <location>
        <begin position="7"/>
        <end position="172"/>
    </location>
</feature>
<proteinExistence type="predicted"/>
<comment type="caution">
    <text evidence="2">The sequence shown here is derived from an EMBL/GenBank/DDBJ whole genome shotgun (WGS) entry which is preliminary data.</text>
</comment>
<keyword evidence="3" id="KW-1185">Reference proteome</keyword>
<dbReference type="RefSeq" id="WP_203168567.1">
    <property type="nucleotide sequence ID" value="NZ_JAEVLS010000003.1"/>
</dbReference>
<sequence length="216" mass="22800">MGGDIVLLGDSIFDNAAYTAGEPDVLGHLRSMLPTGWRASLRALDGARIPQLREQLSRLPGETTHLVVSIGGNDVLGNTDLLSTAMSSTTLWSLFAERVDAFESAYRAAIEHVLTLDKAITLCTIYNGNLDAAIAPAARLALTMFNDVILRTAFERSIGLIELRLVCTQPADYANPIEPSGIGGRKIAQAIVAAVGIDTGAGIASRVTALRVDASP</sequence>
<protein>
    <submittedName>
        <fullName evidence="2">SGNH/GDSL hydrolase family protein</fullName>
    </submittedName>
</protein>
<accession>A0ABS1WZS7</accession>
<name>A0ABS1WZS7_9GAMM</name>
<evidence type="ECO:0000313" key="2">
    <source>
        <dbReference type="EMBL" id="MBM0106468.1"/>
    </source>
</evidence>
<dbReference type="Pfam" id="PF13472">
    <property type="entry name" value="Lipase_GDSL_2"/>
    <property type="match status" value="1"/>
</dbReference>
<dbReference type="InterPro" id="IPR036514">
    <property type="entry name" value="SGNH_hydro_sf"/>
</dbReference>
<dbReference type="SUPFAM" id="SSF52266">
    <property type="entry name" value="SGNH hydrolase"/>
    <property type="match status" value="1"/>
</dbReference>
<reference evidence="2 3" key="1">
    <citation type="journal article" date="2021" name="Int. J. Syst. Evol. Microbiol.">
        <title>Steroidobacter gossypii sp. nov., isolated from soil of cotton cropping field.</title>
        <authorList>
            <person name="Huang R."/>
            <person name="Yang S."/>
            <person name="Zhen C."/>
            <person name="Liu W."/>
        </authorList>
    </citation>
    <scope>NUCLEOTIDE SEQUENCE [LARGE SCALE GENOMIC DNA]</scope>
    <source>
        <strain evidence="2 3">S1-65</strain>
    </source>
</reference>